<keyword evidence="2" id="KW-0472">Membrane</keyword>
<dbReference type="GO" id="GO:0046872">
    <property type="term" value="F:metal ion binding"/>
    <property type="evidence" value="ECO:0007669"/>
    <property type="project" value="InterPro"/>
</dbReference>
<evidence type="ECO:0000313" key="5">
    <source>
        <dbReference type="Proteomes" id="UP000231383"/>
    </source>
</evidence>
<evidence type="ECO:0000259" key="3">
    <source>
        <dbReference type="PROSITE" id="PS50853"/>
    </source>
</evidence>
<dbReference type="CDD" id="cd00063">
    <property type="entry name" value="FN3"/>
    <property type="match status" value="1"/>
</dbReference>
<reference evidence="5" key="1">
    <citation type="submission" date="2017-09" db="EMBL/GenBank/DDBJ databases">
        <title>Depth-based differentiation of microbial function through sediment-hosted aquifers and enrichment of novel symbionts in the deep terrestrial subsurface.</title>
        <authorList>
            <person name="Probst A.J."/>
            <person name="Ladd B."/>
            <person name="Jarett J.K."/>
            <person name="Geller-Mcgrath D.E."/>
            <person name="Sieber C.M.K."/>
            <person name="Emerson J.B."/>
            <person name="Anantharaman K."/>
            <person name="Thomas B.C."/>
            <person name="Malmstrom R."/>
            <person name="Stieglmeier M."/>
            <person name="Klingl A."/>
            <person name="Woyke T."/>
            <person name="Ryan C.M."/>
            <person name="Banfield J.F."/>
        </authorList>
    </citation>
    <scope>NUCLEOTIDE SEQUENCE [LARGE SCALE GENOMIC DNA]</scope>
</reference>
<dbReference type="InterPro" id="IPR008963">
    <property type="entry name" value="Purple_acid_Pase-like_N"/>
</dbReference>
<evidence type="ECO:0000313" key="4">
    <source>
        <dbReference type="EMBL" id="PJC32695.1"/>
    </source>
</evidence>
<dbReference type="Proteomes" id="UP000231383">
    <property type="component" value="Unassembled WGS sequence"/>
</dbReference>
<dbReference type="EMBL" id="PFSC01000072">
    <property type="protein sequence ID" value="PJC32695.1"/>
    <property type="molecule type" value="Genomic_DNA"/>
</dbReference>
<dbReference type="InterPro" id="IPR015914">
    <property type="entry name" value="PAPs_N"/>
</dbReference>
<comment type="caution">
    <text evidence="4">The sequence shown here is derived from an EMBL/GenBank/DDBJ whole genome shotgun (WGS) entry which is preliminary data.</text>
</comment>
<dbReference type="InterPro" id="IPR003961">
    <property type="entry name" value="FN3_dom"/>
</dbReference>
<dbReference type="GO" id="GO:0003993">
    <property type="term" value="F:acid phosphatase activity"/>
    <property type="evidence" value="ECO:0007669"/>
    <property type="project" value="InterPro"/>
</dbReference>
<sequence length="515" mass="55122">MQIATVQKKKISNKQLKTVGLFVGIGVLIAASIGIFFMIQGNPTEASEEAPQNVSIQTIDPNNARVSWETGKDTIAVVEYGTTADATSFSEFAFSEVETTSHDVNLSSLEPNTTYFFQIRVGSEVYDNGGSYWTLTTPPEEEIDVSISPDPSVSTSPSPESSITPTATISATPTATISATIVPTPSIVASPSAVLTPTISGSPTPISTISATLTPQPGVTSAVCTSDNCTTILQSLGTSCTTQDYVRCLLGANVTTTPAATNTPTPTPLSSALKSQCKIDYLQSNSFSSWTWDDLATKEEECSTTFSRYFLQCKGTSWDSTDPAPWYCNETLTSSSMDLPCGTAPTPVPGQSVFCRVRAEADVGGSVNATEWTYGSTERPKISGDDANCGIDYVQGNTCYSWIWDYDYQKDPRCADKFDHYFLQCTDDGIFNSSSTWYCNITSEDHYLDLPCYNAVVPGDGMPITCRVRAEDGYGVDTHVTSWSSGTSICPTSTPTPTPSPTNTPTNTPTLTPVP</sequence>
<dbReference type="PROSITE" id="PS50853">
    <property type="entry name" value="FN3"/>
    <property type="match status" value="1"/>
</dbReference>
<accession>A0A2M8F086</accession>
<feature type="domain" description="Fibronectin type-III" evidence="3">
    <location>
        <begin position="50"/>
        <end position="141"/>
    </location>
</feature>
<name>A0A2M8F086_9BACT</name>
<dbReference type="SUPFAM" id="SSF49363">
    <property type="entry name" value="Purple acid phosphatase, N-terminal domain"/>
    <property type="match status" value="1"/>
</dbReference>
<feature type="region of interest" description="Disordered" evidence="1">
    <location>
        <begin position="145"/>
        <end position="168"/>
    </location>
</feature>
<organism evidence="4 5">
    <name type="scientific">Candidatus Roizmanbacteria bacterium CG_4_9_14_0_2_um_filter_39_13</name>
    <dbReference type="NCBI Taxonomy" id="1974839"/>
    <lineage>
        <taxon>Bacteria</taxon>
        <taxon>Candidatus Roizmaniibacteriota</taxon>
    </lineage>
</organism>
<dbReference type="Gene3D" id="2.60.40.380">
    <property type="entry name" value="Purple acid phosphatase-like, N-terminal"/>
    <property type="match status" value="1"/>
</dbReference>
<protein>
    <recommendedName>
        <fullName evidence="3">Fibronectin type-III domain-containing protein</fullName>
    </recommendedName>
</protein>
<gene>
    <name evidence="4" type="ORF">CO051_02720</name>
</gene>
<dbReference type="Pfam" id="PF16656">
    <property type="entry name" value="Pur_ac_phosph_N"/>
    <property type="match status" value="1"/>
</dbReference>
<dbReference type="SMART" id="SM00060">
    <property type="entry name" value="FN3"/>
    <property type="match status" value="1"/>
</dbReference>
<keyword evidence="2" id="KW-1133">Transmembrane helix</keyword>
<feature type="transmembrane region" description="Helical" evidence="2">
    <location>
        <begin position="21"/>
        <end position="39"/>
    </location>
</feature>
<keyword evidence="2" id="KW-0812">Transmembrane</keyword>
<feature type="compositionally biased region" description="Low complexity" evidence="1">
    <location>
        <begin position="503"/>
        <end position="515"/>
    </location>
</feature>
<proteinExistence type="predicted"/>
<evidence type="ECO:0000256" key="1">
    <source>
        <dbReference type="SAM" id="MobiDB-lite"/>
    </source>
</evidence>
<feature type="region of interest" description="Disordered" evidence="1">
    <location>
        <begin position="485"/>
        <end position="515"/>
    </location>
</feature>
<dbReference type="AlphaFoldDB" id="A0A2M8F086"/>
<evidence type="ECO:0000256" key="2">
    <source>
        <dbReference type="SAM" id="Phobius"/>
    </source>
</evidence>